<dbReference type="EMBL" id="CP032514">
    <property type="protein sequence ID" value="AYD89924.1"/>
    <property type="molecule type" value="Genomic_DNA"/>
</dbReference>
<gene>
    <name evidence="1" type="ORF">D5R93_07605</name>
</gene>
<name>A0ABN5PNP9_9ACTO</name>
<evidence type="ECO:0008006" key="3">
    <source>
        <dbReference type="Google" id="ProtNLM"/>
    </source>
</evidence>
<organism evidence="1 2">
    <name type="scientific">Actinomyces lilanjuaniae</name>
    <dbReference type="NCBI Taxonomy" id="2321394"/>
    <lineage>
        <taxon>Bacteria</taxon>
        <taxon>Bacillati</taxon>
        <taxon>Actinomycetota</taxon>
        <taxon>Actinomycetes</taxon>
        <taxon>Actinomycetales</taxon>
        <taxon>Actinomycetaceae</taxon>
        <taxon>Actinomyces</taxon>
    </lineage>
</organism>
<sequence length="82" mass="7915">MPSWSGPAVEGGGISTGPVASVEADSPAAAVPSLLLMVLASARAAATTAITTTSAVAAIKPGRVNGLRPCAPVLSDVVMTLS</sequence>
<accession>A0ABN5PNP9</accession>
<keyword evidence="2" id="KW-1185">Reference proteome</keyword>
<protein>
    <recommendedName>
        <fullName evidence="3">Secreted protein</fullName>
    </recommendedName>
</protein>
<evidence type="ECO:0000313" key="1">
    <source>
        <dbReference type="EMBL" id="AYD89924.1"/>
    </source>
</evidence>
<evidence type="ECO:0000313" key="2">
    <source>
        <dbReference type="Proteomes" id="UP000273001"/>
    </source>
</evidence>
<proteinExistence type="predicted"/>
<reference evidence="1 2" key="1">
    <citation type="submission" date="2018-09" db="EMBL/GenBank/DDBJ databases">
        <authorList>
            <person name="Li J."/>
        </authorList>
    </citation>
    <scope>NUCLEOTIDE SEQUENCE [LARGE SCALE GENOMIC DNA]</scope>
    <source>
        <strain evidence="1 2">2129</strain>
    </source>
</reference>
<dbReference type="Proteomes" id="UP000273001">
    <property type="component" value="Chromosome"/>
</dbReference>